<name>A0A1T4VN71_9FIRM</name>
<feature type="transmembrane region" description="Helical" evidence="1">
    <location>
        <begin position="153"/>
        <end position="182"/>
    </location>
</feature>
<sequence length="479" mass="55988">MKRNERIRKNRQIILLYVLGIIIMLFNLYIIANHEAWRDEAQSWLVARDSSIINLFNLTSVEGHPFLYFVILMPFAKLGFPYVTSNILSWLIMMVAILLFIGKVKVNLWVKFIVIFSPMFVFYYSVFARSYALIGLIIVCIMVVYPDRYDKPITYGILLALLTQVHVIMLGFVMILSLFWLIDIVNSLVQEKDFRDNRKRIEGLSIVLFSGVFLLWEFRKVFNTTALDEQDIKSGKSENAEIIGLLVLFTVVSVCIIYKIVKNRRCFEAIIILICSHVWELIVLLIYQGHIWQIITWLYVLTFVSCSLLHNEEEREERGVIITLISLIVLSIPAILSSYNIKPIVWDCSGIYSGSKATSEFIEEKIDDDAVIIFNDEDYCLSIIPYLKKRELFNIFTGRRASYIDRNKNIRHRLTKKEYDSLIEELLMERNEIYLVYSIKSNMIEGLDEKISSYELIYDESSMDIITEKYKIYKIVGNV</sequence>
<evidence type="ECO:0008006" key="4">
    <source>
        <dbReference type="Google" id="ProtNLM"/>
    </source>
</evidence>
<feature type="transmembrane region" description="Helical" evidence="1">
    <location>
        <begin position="12"/>
        <end position="32"/>
    </location>
</feature>
<evidence type="ECO:0000256" key="1">
    <source>
        <dbReference type="SAM" id="Phobius"/>
    </source>
</evidence>
<feature type="transmembrane region" description="Helical" evidence="1">
    <location>
        <begin position="321"/>
        <end position="339"/>
    </location>
</feature>
<reference evidence="2 3" key="1">
    <citation type="submission" date="2017-02" db="EMBL/GenBank/DDBJ databases">
        <authorList>
            <person name="Peterson S.W."/>
        </authorList>
    </citation>
    <scope>NUCLEOTIDE SEQUENCE [LARGE SCALE GENOMIC DNA]</scope>
    <source>
        <strain evidence="2 3">ATCC 35992</strain>
    </source>
</reference>
<feature type="transmembrane region" description="Helical" evidence="1">
    <location>
        <begin position="203"/>
        <end position="222"/>
    </location>
</feature>
<feature type="transmembrane region" description="Helical" evidence="1">
    <location>
        <begin position="83"/>
        <end position="102"/>
    </location>
</feature>
<proteinExistence type="predicted"/>
<dbReference type="Proteomes" id="UP000190814">
    <property type="component" value="Unassembled WGS sequence"/>
</dbReference>
<dbReference type="STRING" id="39495.SAMN02745111_01288"/>
<keyword evidence="1" id="KW-0472">Membrane</keyword>
<feature type="transmembrane region" description="Helical" evidence="1">
    <location>
        <begin position="242"/>
        <end position="261"/>
    </location>
</feature>
<accession>A0A1T4VN71</accession>
<dbReference type="OrthoDB" id="1815350at2"/>
<keyword evidence="1" id="KW-1133">Transmembrane helix</keyword>
<keyword evidence="1" id="KW-0812">Transmembrane</keyword>
<evidence type="ECO:0000313" key="2">
    <source>
        <dbReference type="EMBL" id="SKA66345.1"/>
    </source>
</evidence>
<gene>
    <name evidence="2" type="ORF">SAMN02745111_01288</name>
</gene>
<feature type="transmembrane region" description="Helical" evidence="1">
    <location>
        <begin position="131"/>
        <end position="147"/>
    </location>
</feature>
<dbReference type="EMBL" id="FUXZ01000007">
    <property type="protein sequence ID" value="SKA66345.1"/>
    <property type="molecule type" value="Genomic_DNA"/>
</dbReference>
<keyword evidence="3" id="KW-1185">Reference proteome</keyword>
<organism evidence="2 3">
    <name type="scientific">Eubacterium uniforme</name>
    <dbReference type="NCBI Taxonomy" id="39495"/>
    <lineage>
        <taxon>Bacteria</taxon>
        <taxon>Bacillati</taxon>
        <taxon>Bacillota</taxon>
        <taxon>Clostridia</taxon>
        <taxon>Eubacteriales</taxon>
        <taxon>Eubacteriaceae</taxon>
        <taxon>Eubacterium</taxon>
    </lineage>
</organism>
<feature type="transmembrane region" description="Helical" evidence="1">
    <location>
        <begin position="291"/>
        <end position="309"/>
    </location>
</feature>
<evidence type="ECO:0000313" key="3">
    <source>
        <dbReference type="Proteomes" id="UP000190814"/>
    </source>
</evidence>
<protein>
    <recommendedName>
        <fullName evidence="4">Dolichyl-phosphate-mannose-protein mannosyltransferase</fullName>
    </recommendedName>
</protein>
<dbReference type="RefSeq" id="WP_159444317.1">
    <property type="nucleotide sequence ID" value="NZ_FUXZ01000007.1"/>
</dbReference>
<dbReference type="AlphaFoldDB" id="A0A1T4VN71"/>